<comment type="caution">
    <text evidence="6">The sequence shown here is derived from an EMBL/GenBank/DDBJ whole genome shotgun (WGS) entry which is preliminary data.</text>
</comment>
<dbReference type="AlphaFoldDB" id="A0A1R2BBA4"/>
<evidence type="ECO:0000256" key="3">
    <source>
        <dbReference type="ARBA" id="ARBA00022989"/>
    </source>
</evidence>
<feature type="transmembrane region" description="Helical" evidence="5">
    <location>
        <begin position="404"/>
        <end position="428"/>
    </location>
</feature>
<accession>A0A1R2BBA4</accession>
<dbReference type="OrthoDB" id="2261376at2759"/>
<dbReference type="Gene3D" id="1.20.1250.20">
    <property type="entry name" value="MFS general substrate transporter like domains"/>
    <property type="match status" value="1"/>
</dbReference>
<reference evidence="6 7" key="1">
    <citation type="submission" date="2016-11" db="EMBL/GenBank/DDBJ databases">
        <title>The macronuclear genome of Stentor coeruleus: a giant cell with tiny introns.</title>
        <authorList>
            <person name="Slabodnick M."/>
            <person name="Ruby J.G."/>
            <person name="Reiff S.B."/>
            <person name="Swart E.C."/>
            <person name="Gosai S."/>
            <person name="Prabakaran S."/>
            <person name="Witkowska E."/>
            <person name="Larue G.E."/>
            <person name="Fisher S."/>
            <person name="Freeman R.M."/>
            <person name="Gunawardena J."/>
            <person name="Chu W."/>
            <person name="Stover N.A."/>
            <person name="Gregory B.D."/>
            <person name="Nowacki M."/>
            <person name="Derisi J."/>
            <person name="Roy S.W."/>
            <person name="Marshall W.F."/>
            <person name="Sood P."/>
        </authorList>
    </citation>
    <scope>NUCLEOTIDE SEQUENCE [LARGE SCALE GENOMIC DNA]</scope>
    <source>
        <strain evidence="6">WM001</strain>
    </source>
</reference>
<evidence type="ECO:0000313" key="6">
    <source>
        <dbReference type="EMBL" id="OMJ74058.1"/>
    </source>
</evidence>
<feature type="transmembrane region" description="Helical" evidence="5">
    <location>
        <begin position="316"/>
        <end position="335"/>
    </location>
</feature>
<feature type="transmembrane region" description="Helical" evidence="5">
    <location>
        <begin position="291"/>
        <end position="309"/>
    </location>
</feature>
<dbReference type="GO" id="GO:0016020">
    <property type="term" value="C:membrane"/>
    <property type="evidence" value="ECO:0007669"/>
    <property type="project" value="UniProtKB-SubCell"/>
</dbReference>
<evidence type="ECO:0000256" key="2">
    <source>
        <dbReference type="ARBA" id="ARBA00022692"/>
    </source>
</evidence>
<dbReference type="GO" id="GO:0022857">
    <property type="term" value="F:transmembrane transporter activity"/>
    <property type="evidence" value="ECO:0007669"/>
    <property type="project" value="InterPro"/>
</dbReference>
<evidence type="ECO:0000256" key="5">
    <source>
        <dbReference type="SAM" id="Phobius"/>
    </source>
</evidence>
<protein>
    <recommendedName>
        <fullName evidence="8">Major facilitator superfamily (MFS) profile domain-containing protein</fullName>
    </recommendedName>
</protein>
<feature type="transmembrane region" description="Helical" evidence="5">
    <location>
        <begin position="121"/>
        <end position="143"/>
    </location>
</feature>
<name>A0A1R2BBA4_9CILI</name>
<dbReference type="PANTHER" id="PTHR24064">
    <property type="entry name" value="SOLUTE CARRIER FAMILY 22 MEMBER"/>
    <property type="match status" value="1"/>
</dbReference>
<feature type="transmembrane region" description="Helical" evidence="5">
    <location>
        <begin position="21"/>
        <end position="45"/>
    </location>
</feature>
<proteinExistence type="predicted"/>
<feature type="transmembrane region" description="Helical" evidence="5">
    <location>
        <begin position="155"/>
        <end position="177"/>
    </location>
</feature>
<dbReference type="EMBL" id="MPUH01000777">
    <property type="protein sequence ID" value="OMJ74058.1"/>
    <property type="molecule type" value="Genomic_DNA"/>
</dbReference>
<dbReference type="Proteomes" id="UP000187209">
    <property type="component" value="Unassembled WGS sequence"/>
</dbReference>
<keyword evidence="3 5" id="KW-1133">Transmembrane helix</keyword>
<dbReference type="InterPro" id="IPR036259">
    <property type="entry name" value="MFS_trans_sf"/>
</dbReference>
<dbReference type="InterPro" id="IPR005828">
    <property type="entry name" value="MFS_sugar_transport-like"/>
</dbReference>
<evidence type="ECO:0000256" key="4">
    <source>
        <dbReference type="ARBA" id="ARBA00023136"/>
    </source>
</evidence>
<keyword evidence="2 5" id="KW-0812">Transmembrane</keyword>
<feature type="transmembrane region" description="Helical" evidence="5">
    <location>
        <begin position="256"/>
        <end position="279"/>
    </location>
</feature>
<organism evidence="6 7">
    <name type="scientific">Stentor coeruleus</name>
    <dbReference type="NCBI Taxonomy" id="5963"/>
    <lineage>
        <taxon>Eukaryota</taxon>
        <taxon>Sar</taxon>
        <taxon>Alveolata</taxon>
        <taxon>Ciliophora</taxon>
        <taxon>Postciliodesmatophora</taxon>
        <taxon>Heterotrichea</taxon>
        <taxon>Heterotrichida</taxon>
        <taxon>Stentoridae</taxon>
        <taxon>Stentor</taxon>
    </lineage>
</organism>
<dbReference type="Pfam" id="PF00083">
    <property type="entry name" value="Sugar_tr"/>
    <property type="match status" value="1"/>
</dbReference>
<feature type="transmembrane region" description="Helical" evidence="5">
    <location>
        <begin position="183"/>
        <end position="199"/>
    </location>
</feature>
<evidence type="ECO:0008006" key="8">
    <source>
        <dbReference type="Google" id="ProtNLM"/>
    </source>
</evidence>
<keyword evidence="4 5" id="KW-0472">Membrane</keyword>
<sequence>MEEASISKAIKITSGTCKYQHLLLYTYGLLLFACSVSISSLPFMFSPLYGDSNATTSFMLIETREWNRRYLPKQFYLGIAFSAIPGSLLIDKFGRKSMIKTFAPYYLALCIFSPLSVSRNFLANTLLIQGILFFVLVSSALILVTESVNLKFKSLYLLCLAMCYVLGQLYTDIMFLLNINWRIIYSSSFFFGLLSYYFLTKTQESVEWVLSTGKTLEAQEILRIISTINSTKPFNQKLATINETSKRTSYQLLRKYLQKCTIFSVLWLCLFMSCTAAYYSPVKLSDNIYKNYMFCFIINVISLFLIWVLKNQQNPIKVLFPVLLLSRVGLILLSLCDPFINNYWLSSSLIIIVRLSLNIEMFYIGNLTLQVFGVDMRGLGFGLCCSFGAIGGFLIFGYPSYSYIIGAHVDVCAGIFGFLSLFVSLFIGSNRKWVNALREIGGDRKEYLLLEVKS</sequence>
<keyword evidence="7" id="KW-1185">Reference proteome</keyword>
<evidence type="ECO:0000256" key="1">
    <source>
        <dbReference type="ARBA" id="ARBA00004141"/>
    </source>
</evidence>
<dbReference type="SUPFAM" id="SSF103473">
    <property type="entry name" value="MFS general substrate transporter"/>
    <property type="match status" value="1"/>
</dbReference>
<feature type="transmembrane region" description="Helical" evidence="5">
    <location>
        <begin position="378"/>
        <end position="398"/>
    </location>
</feature>
<comment type="subcellular location">
    <subcellularLocation>
        <location evidence="1">Membrane</location>
        <topology evidence="1">Multi-pass membrane protein</topology>
    </subcellularLocation>
</comment>
<gene>
    <name evidence="6" type="ORF">SteCoe_27111</name>
</gene>
<evidence type="ECO:0000313" key="7">
    <source>
        <dbReference type="Proteomes" id="UP000187209"/>
    </source>
</evidence>